<feature type="transmembrane region" description="Helical" evidence="17">
    <location>
        <begin position="20"/>
        <end position="44"/>
    </location>
</feature>
<dbReference type="PROSITE" id="PS50005">
    <property type="entry name" value="TPR"/>
    <property type="match status" value="3"/>
</dbReference>
<evidence type="ECO:0000256" key="6">
    <source>
        <dbReference type="ARBA" id="ARBA00012839"/>
    </source>
</evidence>
<keyword evidence="7" id="KW-0808">Transferase</keyword>
<name>A0ABM1DU06_PRICU</name>
<feature type="repeat" description="TPR" evidence="16">
    <location>
        <begin position="545"/>
        <end position="578"/>
    </location>
</feature>
<dbReference type="InterPro" id="IPR011990">
    <property type="entry name" value="TPR-like_helical_dom_sf"/>
</dbReference>
<evidence type="ECO:0000256" key="4">
    <source>
        <dbReference type="ARBA" id="ARBA00004922"/>
    </source>
</evidence>
<evidence type="ECO:0000256" key="3">
    <source>
        <dbReference type="ARBA" id="ARBA00004240"/>
    </source>
</evidence>
<evidence type="ECO:0000256" key="16">
    <source>
        <dbReference type="PROSITE-ProRule" id="PRU00339"/>
    </source>
</evidence>
<evidence type="ECO:0000256" key="2">
    <source>
        <dbReference type="ARBA" id="ARBA00004141"/>
    </source>
</evidence>
<dbReference type="Proteomes" id="UP000695022">
    <property type="component" value="Unplaced"/>
</dbReference>
<keyword evidence="12 17" id="KW-1133">Transmembrane helix</keyword>
<keyword evidence="9" id="KW-0677">Repeat</keyword>
<feature type="repeat" description="TPR" evidence="16">
    <location>
        <begin position="454"/>
        <end position="487"/>
    </location>
</feature>
<protein>
    <recommendedName>
        <fullName evidence="6">dolichyl-phosphate-mannose--protein mannosyltransferase</fullName>
        <ecNumber evidence="6">2.4.1.109</ecNumber>
    </recommendedName>
</protein>
<feature type="transmembrane region" description="Helical" evidence="17">
    <location>
        <begin position="209"/>
        <end position="228"/>
    </location>
</feature>
<evidence type="ECO:0000256" key="1">
    <source>
        <dbReference type="ARBA" id="ARBA00003582"/>
    </source>
</evidence>
<evidence type="ECO:0000256" key="9">
    <source>
        <dbReference type="ARBA" id="ARBA00022737"/>
    </source>
</evidence>
<evidence type="ECO:0000256" key="5">
    <source>
        <dbReference type="ARBA" id="ARBA00007882"/>
    </source>
</evidence>
<comment type="function">
    <text evidence="1">Transfers mannosyl residues to the hydroxyl group of serine or threonine residues.</text>
</comment>
<comment type="pathway">
    <text evidence="4">Protein modification; protein glycosylation.</text>
</comment>
<comment type="subcellular location">
    <subcellularLocation>
        <location evidence="3">Endoplasmic reticulum</location>
    </subcellularLocation>
    <subcellularLocation>
        <location evidence="2">Membrane</location>
        <topology evidence="2">Multi-pass membrane protein</topology>
    </subcellularLocation>
</comment>
<gene>
    <name evidence="20" type="primary">LOC106806087</name>
</gene>
<evidence type="ECO:0000313" key="20">
    <source>
        <dbReference type="RefSeq" id="XP_014663427.1"/>
    </source>
</evidence>
<dbReference type="SUPFAM" id="SSF48452">
    <property type="entry name" value="TPR-like"/>
    <property type="match status" value="2"/>
</dbReference>
<evidence type="ECO:0000256" key="14">
    <source>
        <dbReference type="ARBA" id="ARBA00045085"/>
    </source>
</evidence>
<evidence type="ECO:0000256" key="11">
    <source>
        <dbReference type="ARBA" id="ARBA00022824"/>
    </source>
</evidence>
<dbReference type="Gene3D" id="1.25.40.10">
    <property type="entry name" value="Tetratricopeptide repeat domain"/>
    <property type="match status" value="3"/>
</dbReference>
<feature type="repeat" description="TPR" evidence="16">
    <location>
        <begin position="420"/>
        <end position="453"/>
    </location>
</feature>
<evidence type="ECO:0000256" key="8">
    <source>
        <dbReference type="ARBA" id="ARBA00022692"/>
    </source>
</evidence>
<dbReference type="Pfam" id="PF08409">
    <property type="entry name" value="TMTC_DUF1736"/>
    <property type="match status" value="1"/>
</dbReference>
<dbReference type="InterPro" id="IPR019734">
    <property type="entry name" value="TPR_rpt"/>
</dbReference>
<evidence type="ECO:0000256" key="17">
    <source>
        <dbReference type="SAM" id="Phobius"/>
    </source>
</evidence>
<dbReference type="Pfam" id="PF14559">
    <property type="entry name" value="TPR_19"/>
    <property type="match status" value="1"/>
</dbReference>
<dbReference type="InterPro" id="IPR013618">
    <property type="entry name" value="TMTC_DUF1736"/>
</dbReference>
<reference evidence="20" key="1">
    <citation type="submission" date="2025-08" db="UniProtKB">
        <authorList>
            <consortium name="RefSeq"/>
        </authorList>
    </citation>
    <scope>IDENTIFICATION</scope>
</reference>
<evidence type="ECO:0000313" key="19">
    <source>
        <dbReference type="Proteomes" id="UP000695022"/>
    </source>
</evidence>
<keyword evidence="13 17" id="KW-0472">Membrane</keyword>
<dbReference type="Pfam" id="PF13181">
    <property type="entry name" value="TPR_8"/>
    <property type="match status" value="1"/>
</dbReference>
<evidence type="ECO:0000256" key="10">
    <source>
        <dbReference type="ARBA" id="ARBA00022803"/>
    </source>
</evidence>
<comment type="similarity">
    <text evidence="5">Belongs to the TMTC family.</text>
</comment>
<dbReference type="GeneID" id="106806087"/>
<keyword evidence="19" id="KW-1185">Reference proteome</keyword>
<keyword evidence="8 17" id="KW-0812">Transmembrane</keyword>
<feature type="domain" description="DUF1736" evidence="18">
    <location>
        <begin position="233"/>
        <end position="304"/>
    </location>
</feature>
<feature type="transmembrane region" description="Helical" evidence="17">
    <location>
        <begin position="104"/>
        <end position="124"/>
    </location>
</feature>
<dbReference type="SMART" id="SM00028">
    <property type="entry name" value="TPR"/>
    <property type="match status" value="7"/>
</dbReference>
<feature type="transmembrane region" description="Helical" evidence="17">
    <location>
        <begin position="352"/>
        <end position="370"/>
    </location>
</feature>
<dbReference type="PANTHER" id="PTHR44395">
    <property type="match status" value="1"/>
</dbReference>
<dbReference type="InterPro" id="IPR013105">
    <property type="entry name" value="TPR_2"/>
</dbReference>
<comment type="catalytic activity">
    <reaction evidence="14">
        <text>a di-trans,poly-cis-dolichyl beta-D-mannosyl phosphate + L-threonyl-[protein] = 3-O-(alpha-D-mannosyl)-L-threonyl-[protein] + a di-trans,poly-cis-dolichyl phosphate + H(+)</text>
        <dbReference type="Rhea" id="RHEA:53396"/>
        <dbReference type="Rhea" id="RHEA-COMP:11060"/>
        <dbReference type="Rhea" id="RHEA-COMP:13547"/>
        <dbReference type="Rhea" id="RHEA-COMP:19498"/>
        <dbReference type="Rhea" id="RHEA-COMP:19501"/>
        <dbReference type="ChEBI" id="CHEBI:15378"/>
        <dbReference type="ChEBI" id="CHEBI:30013"/>
        <dbReference type="ChEBI" id="CHEBI:57683"/>
        <dbReference type="ChEBI" id="CHEBI:58211"/>
        <dbReference type="ChEBI" id="CHEBI:137323"/>
        <dbReference type="EC" id="2.4.1.109"/>
    </reaction>
</comment>
<evidence type="ECO:0000256" key="13">
    <source>
        <dbReference type="ARBA" id="ARBA00023136"/>
    </source>
</evidence>
<dbReference type="Pfam" id="PF13174">
    <property type="entry name" value="TPR_6"/>
    <property type="match status" value="1"/>
</dbReference>
<feature type="transmembrane region" description="Helical" evidence="17">
    <location>
        <begin position="324"/>
        <end position="346"/>
    </location>
</feature>
<evidence type="ECO:0000256" key="7">
    <source>
        <dbReference type="ARBA" id="ARBA00022679"/>
    </source>
</evidence>
<organism evidence="19 20">
    <name type="scientific">Priapulus caudatus</name>
    <name type="common">Priapulid worm</name>
    <dbReference type="NCBI Taxonomy" id="37621"/>
    <lineage>
        <taxon>Eukaryota</taxon>
        <taxon>Metazoa</taxon>
        <taxon>Ecdysozoa</taxon>
        <taxon>Scalidophora</taxon>
        <taxon>Priapulida</taxon>
        <taxon>Priapulimorpha</taxon>
        <taxon>Priapulimorphida</taxon>
        <taxon>Priapulidae</taxon>
        <taxon>Priapulus</taxon>
    </lineage>
</organism>
<sequence>MRETNNNKEMSTNCRDRKTIFHSLVLITTALLCYYNSLGCGFVFDDVSAIKDNKDIRPSSPLSNLFFNDFWGTPMQKEESHKSYRPLCVLTFRWNFAMGKLDPWGYHLGNILLHAVVCVLYYRLSAREIRTRSHPHSPTSVSVVSKVTGVVGRAELLSSTFFLSAFLSYANCSGRRKETGDDVKVIELLYLTKAVANGKIEAPDWLKASLLRLVVLCGCTLLLLAARMEVMGAKLPVFTQFDNPAAAASFPARQLTFNYLLPVNFGLLLWPSTLLCDWTMGTIPLVETPLDGRNLATLVFYMAVFHAGQFALSHNGDLPRQVIMALALLIFPFLPACNLFFTVGFVVAERVLYMPSMGFCILLAIGWQVVATERGLKSIACGTLVVTLLLHSSKTVARNREWQDEYTLFMSGLKVTQSNAKLFNNVGHALETQERHMEALGYFRRAARIQPDDIGAFINIGRAYASMRMYREAETAYKRAMVLMPQVRPGQTYQTRIAPGYLSVYVNLANLISKNESRLEEADALYRQAISMRNDMTQALINRLDPRLDPLAVVLVELKRHDEALDYFEKALQFDPDHRQSLMNSAVLIQESGNQQLRPLAYQRLFRLLELEPSNEKIYFNLGILGMDDKDFRNAEIWFKKAIEEKEDFRSALFNLALLLSSEMEKPLEAVPNLQQLLKYYPDHHKGLILLGDIYLNNLHDIANAEKCFEKVLETDKDHVQARHNLCVVYVERGSLREAERCLAGVLALAPREDYVRAHLSIVRTKVAELTHEQSSSSATATGRLQRPGVLPRATRFGDVAAAAAAAQHPVKVKL</sequence>
<evidence type="ECO:0000256" key="12">
    <source>
        <dbReference type="ARBA" id="ARBA00022989"/>
    </source>
</evidence>
<feature type="transmembrane region" description="Helical" evidence="17">
    <location>
        <begin position="295"/>
        <end position="312"/>
    </location>
</feature>
<keyword evidence="10 16" id="KW-0802">TPR repeat</keyword>
<evidence type="ECO:0000259" key="18">
    <source>
        <dbReference type="Pfam" id="PF08409"/>
    </source>
</evidence>
<dbReference type="Pfam" id="PF07719">
    <property type="entry name" value="TPR_2"/>
    <property type="match status" value="1"/>
</dbReference>
<evidence type="ECO:0000256" key="15">
    <source>
        <dbReference type="ARBA" id="ARBA00045102"/>
    </source>
</evidence>
<dbReference type="Pfam" id="PF13176">
    <property type="entry name" value="TPR_7"/>
    <property type="match status" value="1"/>
</dbReference>
<keyword evidence="11" id="KW-0256">Endoplasmic reticulum</keyword>
<dbReference type="EC" id="2.4.1.109" evidence="6"/>
<proteinExistence type="inferred from homology"/>
<dbReference type="PANTHER" id="PTHR44395:SF1">
    <property type="entry name" value="PROTEIN O-MANNOSYL-TRANSFERASE TMTC3"/>
    <property type="match status" value="1"/>
</dbReference>
<accession>A0ABM1DU06</accession>
<dbReference type="RefSeq" id="XP_014663427.1">
    <property type="nucleotide sequence ID" value="XM_014807941.1"/>
</dbReference>
<comment type="catalytic activity">
    <reaction evidence="15">
        <text>a di-trans,poly-cis-dolichyl beta-D-mannosyl phosphate + L-seryl-[protein] = 3-O-(alpha-D-mannosyl)-L-seryl-[protein] + a di-trans,poly-cis-dolichyl phosphate + H(+)</text>
        <dbReference type="Rhea" id="RHEA:17377"/>
        <dbReference type="Rhea" id="RHEA-COMP:9863"/>
        <dbReference type="Rhea" id="RHEA-COMP:13546"/>
        <dbReference type="Rhea" id="RHEA-COMP:19498"/>
        <dbReference type="Rhea" id="RHEA-COMP:19501"/>
        <dbReference type="ChEBI" id="CHEBI:15378"/>
        <dbReference type="ChEBI" id="CHEBI:29999"/>
        <dbReference type="ChEBI" id="CHEBI:57683"/>
        <dbReference type="ChEBI" id="CHEBI:58211"/>
        <dbReference type="ChEBI" id="CHEBI:137321"/>
        <dbReference type="EC" id="2.4.1.109"/>
    </reaction>
</comment>